<dbReference type="Gene3D" id="3.90.550.10">
    <property type="entry name" value="Spore Coat Polysaccharide Biosynthesis Protein SpsA, Chain A"/>
    <property type="match status" value="1"/>
</dbReference>
<dbReference type="GO" id="GO:0016740">
    <property type="term" value="F:transferase activity"/>
    <property type="evidence" value="ECO:0007669"/>
    <property type="project" value="UniProtKB-KW"/>
</dbReference>
<accession>A0A481ZA78</accession>
<dbReference type="PANTHER" id="PTHR43630">
    <property type="entry name" value="POLY-BETA-1,6-N-ACETYL-D-GLUCOSAMINE SYNTHASE"/>
    <property type="match status" value="1"/>
</dbReference>
<sequence>MIVKNESKIIERCLNASKPILDYVSIVDTGSTDNTKKLITEWGEKNDIPCAVHEEPFKDFGFNRTHSYISAKKSFPESSYFLVLDADMILVVKPDFRKGALTADSYMIEQYSNVVRYWNVRLLGNKNIEKWECIGVTHEYWSPTPAIPKASRLYTLDMDDKEDGGCKDDKYDRDQRLLLEGYNDPDTPTDLKTRYSYYLGQTFECLGKHKEAVGWFSKRSEEEGTWEEEAWYAQYKMGMSLFAMGQEEKAVHTLLQVFDRRPWRAEPLYKLACYFRARHPIPDKGHAMNTISLMYALQAKEVPYPKDDVLFVEYDVYEFLIDVELAIAAYYVRGKKNIGKAAAKRLALKLKNGEIKEQNKVHIKETIGFYGL</sequence>
<evidence type="ECO:0000313" key="1">
    <source>
        <dbReference type="EMBL" id="QBK92262.1"/>
    </source>
</evidence>
<reference evidence="1" key="1">
    <citation type="journal article" date="2019" name="MBio">
        <title>Virus Genomes from Deep Sea Sediments Expand the Ocean Megavirome and Support Independent Origins of Viral Gigantism.</title>
        <authorList>
            <person name="Backstrom D."/>
            <person name="Yutin N."/>
            <person name="Jorgensen S.L."/>
            <person name="Dharamshi J."/>
            <person name="Homa F."/>
            <person name="Zaremba-Niedwiedzka K."/>
            <person name="Spang A."/>
            <person name="Wolf Y.I."/>
            <person name="Koonin E.V."/>
            <person name="Ettema T.J."/>
        </authorList>
    </citation>
    <scope>NUCLEOTIDE SEQUENCE</scope>
</reference>
<dbReference type="EMBL" id="MK500571">
    <property type="protein sequence ID" value="QBK92262.1"/>
    <property type="molecule type" value="Genomic_DNA"/>
</dbReference>
<dbReference type="InterPro" id="IPR011990">
    <property type="entry name" value="TPR-like_helical_dom_sf"/>
</dbReference>
<dbReference type="PANTHER" id="PTHR43630:SF2">
    <property type="entry name" value="GLYCOSYLTRANSFERASE"/>
    <property type="match status" value="1"/>
</dbReference>
<dbReference type="Gene3D" id="1.25.40.10">
    <property type="entry name" value="Tetratricopeptide repeat domain"/>
    <property type="match status" value="1"/>
</dbReference>
<dbReference type="SUPFAM" id="SSF48452">
    <property type="entry name" value="TPR-like"/>
    <property type="match status" value="1"/>
</dbReference>
<name>A0A481ZA78_9VIRU</name>
<organism evidence="1">
    <name type="scientific">Pithovirus LCPAC304</name>
    <dbReference type="NCBI Taxonomy" id="2506594"/>
    <lineage>
        <taxon>Viruses</taxon>
        <taxon>Pithoviruses</taxon>
    </lineage>
</organism>
<keyword evidence="1" id="KW-0808">Transferase</keyword>
<gene>
    <name evidence="1" type="ORF">LCPAC304_06090</name>
</gene>
<dbReference type="SUPFAM" id="SSF53448">
    <property type="entry name" value="Nucleotide-diphospho-sugar transferases"/>
    <property type="match status" value="1"/>
</dbReference>
<proteinExistence type="predicted"/>
<dbReference type="InterPro" id="IPR029044">
    <property type="entry name" value="Nucleotide-diphossugar_trans"/>
</dbReference>
<protein>
    <submittedName>
        <fullName evidence="1">Glycosyl transferase family 2</fullName>
    </submittedName>
</protein>